<comment type="pathway">
    <text evidence="14">Amino-acid biosynthesis.</text>
</comment>
<keyword evidence="18" id="KW-1185">Reference proteome</keyword>
<dbReference type="SUPFAM" id="SSF51395">
    <property type="entry name" value="FMN-linked oxidoreductases"/>
    <property type="match status" value="1"/>
</dbReference>
<dbReference type="Pfam" id="PF04898">
    <property type="entry name" value="Glu_syn_central"/>
    <property type="match status" value="1"/>
</dbReference>
<evidence type="ECO:0000256" key="1">
    <source>
        <dbReference type="ARBA" id="ARBA00001917"/>
    </source>
</evidence>
<comment type="similarity">
    <text evidence="3">Belongs to the glutamate synthase family.</text>
</comment>
<dbReference type="Proteomes" id="UP000635278">
    <property type="component" value="Unassembled WGS sequence"/>
</dbReference>
<comment type="caution">
    <text evidence="17">The sequence shown here is derived from an EMBL/GenBank/DDBJ whole genome shotgun (WGS) entry which is preliminary data.</text>
</comment>
<evidence type="ECO:0000256" key="14">
    <source>
        <dbReference type="ARBA" id="ARBA00029440"/>
    </source>
</evidence>
<evidence type="ECO:0000313" key="18">
    <source>
        <dbReference type="Proteomes" id="UP000635278"/>
    </source>
</evidence>
<proteinExistence type="inferred from homology"/>
<gene>
    <name evidence="17" type="primary">gltB</name>
    <name evidence="17" type="ORF">GOB93_00235</name>
</gene>
<evidence type="ECO:0000256" key="9">
    <source>
        <dbReference type="ARBA" id="ARBA00023002"/>
    </source>
</evidence>
<evidence type="ECO:0000256" key="10">
    <source>
        <dbReference type="ARBA" id="ARBA00023004"/>
    </source>
</evidence>
<dbReference type="PANTHER" id="PTHR11938">
    <property type="entry name" value="FAD NADPH DEHYDROGENASE/OXIDOREDUCTASE"/>
    <property type="match status" value="1"/>
</dbReference>
<dbReference type="Gene3D" id="3.60.20.10">
    <property type="entry name" value="Glutamine Phosphoribosylpyrophosphate, subunit 1, domain 1"/>
    <property type="match status" value="1"/>
</dbReference>
<evidence type="ECO:0000313" key="17">
    <source>
        <dbReference type="EMBL" id="NHN83079.1"/>
    </source>
</evidence>
<evidence type="ECO:0000256" key="11">
    <source>
        <dbReference type="ARBA" id="ARBA00023014"/>
    </source>
</evidence>
<dbReference type="InterPro" id="IPR017932">
    <property type="entry name" value="GATase_2_dom"/>
</dbReference>
<dbReference type="Gene3D" id="3.20.20.70">
    <property type="entry name" value="Aldolase class I"/>
    <property type="match status" value="2"/>
</dbReference>
<keyword evidence="12" id="KW-0314">Glutamate biosynthesis</keyword>
<dbReference type="Pfam" id="PF00310">
    <property type="entry name" value="GATase_2"/>
    <property type="match status" value="1"/>
</dbReference>
<comment type="cofactor">
    <cofactor evidence="2">
        <name>[3Fe-4S] cluster</name>
        <dbReference type="ChEBI" id="CHEBI:21137"/>
    </cofactor>
</comment>
<dbReference type="CDD" id="cd00982">
    <property type="entry name" value="gltB_C"/>
    <property type="match status" value="1"/>
</dbReference>
<dbReference type="PANTHER" id="PTHR11938:SF133">
    <property type="entry name" value="GLUTAMATE SYNTHASE (NADH)"/>
    <property type="match status" value="1"/>
</dbReference>
<dbReference type="InterPro" id="IPR050711">
    <property type="entry name" value="ET-N_metabolism_enzyme"/>
</dbReference>
<name>A0ABX0JN57_9PROT</name>
<organism evidence="17 18">
    <name type="scientific">Acetobacter musti</name>
    <dbReference type="NCBI Taxonomy" id="864732"/>
    <lineage>
        <taxon>Bacteria</taxon>
        <taxon>Pseudomonadati</taxon>
        <taxon>Pseudomonadota</taxon>
        <taxon>Alphaproteobacteria</taxon>
        <taxon>Acetobacterales</taxon>
        <taxon>Acetobacteraceae</taxon>
        <taxon>Acetobacter</taxon>
    </lineage>
</organism>
<dbReference type="InterPro" id="IPR002489">
    <property type="entry name" value="Glu_synth_asu_C"/>
</dbReference>
<dbReference type="Pfam" id="PF01645">
    <property type="entry name" value="Glu_synthase"/>
    <property type="match status" value="1"/>
</dbReference>
<dbReference type="CDD" id="cd00713">
    <property type="entry name" value="GltS"/>
    <property type="match status" value="1"/>
</dbReference>
<sequence>MDTISGFSPAAKRGKTSSTTNRGNASAPESGAAFVETWKRNAGALQQGLYRPEDEHDSCGVGLVAALDGKKRRDVVEAGIEALKAIWHRGAVDADGKTGDGAGIHVEIPQDFFADSIRATSEPLPVGTIIAIGQVFLPKTDLVAQERCRQIIETEILAFGYGIYGWRQVPIDTSCIGEKANATRPEIEQILIRNKGGRPEAEFERDLYVIRRRIEKAAIANQVDLYICSLSCRSVIYKGMFLAEHLTIFYPDLLDPRFVSRFAIYHQRYSTNTFPTWKLAQPFRRVAHNGEINTISGNINWMRSHETRLADPALDPFMSDIKPVVQVGGSDTATLDNVFELLTHAGRDAPAVKALMVPASVGAHSSMKAAHRDMFSYCNAVMEPWDGPAALCATDGRWVIAGLDRSGLRPLRYTRTSGGLLIVGSETGMVKVPEADILSRGRLGPGETIAVDLDEAKLYSNDALLDLLAGRQDFGRWVKKIQKIGSVVRNDVVEPVMYSSEELRRRQLSVGSTLEELEQILQPMVENAAEAIGSMGDDTPLAVLSERYRGLAHYFRQSFSQVTNPPIDSLRETRVMSLVTRLGNLGNILAQSEEQCDLLQLPSPVLTNGEFEALRNFCGVRGSTIDTTFRAADGEKGLRDAIARIRREAEERVREGCAHVFLTDENQSAERAAIPTILATAAVHTHLVRNSLRTFTSLNVRSADVLDVHAVAVTIGVGATTVNPYLAQESIADRLRRGLFGKISLRDAVERYRKAVDKGLLKIMSKMGISITASYRGGCNFEALGLSRALVEEFFPGMPSRISGIGLAGIARNVLSFHHEAWGTAAAVLPVGGLYKMRRSGEFHAFDGTLIHMLQTAVSSDSFTIYRRYADAVQRQKPVALRDLLDFRGGRTPISVEEVESITQLRKRLNAPAISLGALSPEAHETLSIAMNRIGAKSDSGEGGEDPERAKPRANGDNASSAIKQVASGRFGVTAQYLNDCREIEIKVAQGAKPGEGGQLPGFKVTELIAKLRHATPGVTLISPPPHHDIYSIEDLAQLIYDLKQINPEARVTVKLVARSGIGTIAAGVAKAKADAILISGHSGGTGASPQTSVKYAGLPWELGLAEAHQVLMLNRLRHRVTLRTDGGIKTGRDVVIAAMLGAEEFGIGTASLVAMGCIMVRQCHSNTCPVGVCSQDPAMRAKFEGTPEKVINLFSFIAEDVRNILASLGFRTLNEIIGRTDLLYQVSRGADYLDDLDLNPLLVQADPGPHARYCTLDGRNEVPDTLDAQMIADARPLFEHGEKMQLQYNVQNTMRAIGTRISSLIVRQFGMKTLAPGHLTVRLRGSAGQSLGAFAVQGLKLEVLGDANDYVGKGLSGATIVVRQPASSTLASNTNAIIGNTVLYGATAGTLYAAGLAGERFAVRNSGATAVVEGCGSNACEYMTGGTVVILGDSGDNFGAGFTGGMAFVYDADGSFEQKVNPDNVFWVRVTDEEWQQKLRSLVETHAAETHSGYAAMLLHKWNEVLPHFWQIVPKDYARIIGFSVPETMAASA</sequence>
<keyword evidence="11" id="KW-0411">Iron-sulfur</keyword>
<dbReference type="SUPFAM" id="SSF56235">
    <property type="entry name" value="N-terminal nucleophile aminohydrolases (Ntn hydrolases)"/>
    <property type="match status" value="1"/>
</dbReference>
<evidence type="ECO:0000256" key="3">
    <source>
        <dbReference type="ARBA" id="ARBA00009716"/>
    </source>
</evidence>
<evidence type="ECO:0000256" key="6">
    <source>
        <dbReference type="ARBA" id="ARBA00022643"/>
    </source>
</evidence>
<keyword evidence="4" id="KW-0028">Amino-acid biosynthesis</keyword>
<comment type="cofactor">
    <cofactor evidence="1">
        <name>FMN</name>
        <dbReference type="ChEBI" id="CHEBI:58210"/>
    </cofactor>
</comment>
<evidence type="ECO:0000259" key="16">
    <source>
        <dbReference type="PROSITE" id="PS51278"/>
    </source>
</evidence>
<keyword evidence="7" id="KW-0479">Metal-binding</keyword>
<keyword evidence="10" id="KW-0408">Iron</keyword>
<evidence type="ECO:0000256" key="12">
    <source>
        <dbReference type="ARBA" id="ARBA00023164"/>
    </source>
</evidence>
<dbReference type="Gene3D" id="2.160.20.60">
    <property type="entry name" value="Glutamate synthase, alpha subunit, C-terminal domain"/>
    <property type="match status" value="1"/>
</dbReference>
<feature type="region of interest" description="Disordered" evidence="15">
    <location>
        <begin position="1"/>
        <end position="31"/>
    </location>
</feature>
<dbReference type="InterPro" id="IPR036485">
    <property type="entry name" value="Glu_synth_asu_C_sf"/>
</dbReference>
<keyword evidence="9 17" id="KW-0560">Oxidoreductase</keyword>
<dbReference type="InterPro" id="IPR006982">
    <property type="entry name" value="Glu_synth_centr_N"/>
</dbReference>
<feature type="region of interest" description="Disordered" evidence="15">
    <location>
        <begin position="934"/>
        <end position="959"/>
    </location>
</feature>
<keyword evidence="13" id="KW-0003">3Fe-4S</keyword>
<dbReference type="Pfam" id="PF01493">
    <property type="entry name" value="GXGXG"/>
    <property type="match status" value="1"/>
</dbReference>
<dbReference type="PROSITE" id="PS51278">
    <property type="entry name" value="GATASE_TYPE_2"/>
    <property type="match status" value="1"/>
</dbReference>
<evidence type="ECO:0000256" key="5">
    <source>
        <dbReference type="ARBA" id="ARBA00022630"/>
    </source>
</evidence>
<dbReference type="CDD" id="cd02808">
    <property type="entry name" value="GltS_FMN"/>
    <property type="match status" value="1"/>
</dbReference>
<keyword evidence="6" id="KW-0288">FMN</keyword>
<dbReference type="NCBIfam" id="NF008730">
    <property type="entry name" value="PRK11750.1"/>
    <property type="match status" value="1"/>
</dbReference>
<accession>A0ABX0JN57</accession>
<protein>
    <submittedName>
        <fullName evidence="17">Glutamate synthase large subunit</fullName>
        <ecNumber evidence="17">1.4.1.13</ecNumber>
    </submittedName>
</protein>
<dbReference type="EMBL" id="WOTB01000001">
    <property type="protein sequence ID" value="NHN83079.1"/>
    <property type="molecule type" value="Genomic_DNA"/>
</dbReference>
<keyword evidence="5" id="KW-0285">Flavoprotein</keyword>
<dbReference type="InterPro" id="IPR013785">
    <property type="entry name" value="Aldolase_TIM"/>
</dbReference>
<evidence type="ECO:0000256" key="2">
    <source>
        <dbReference type="ARBA" id="ARBA00001927"/>
    </source>
</evidence>
<evidence type="ECO:0000256" key="15">
    <source>
        <dbReference type="SAM" id="MobiDB-lite"/>
    </source>
</evidence>
<evidence type="ECO:0000256" key="13">
    <source>
        <dbReference type="ARBA" id="ARBA00023291"/>
    </source>
</evidence>
<keyword evidence="8" id="KW-0315">Glutamine amidotransferase</keyword>
<feature type="domain" description="Glutamine amidotransferase type-2" evidence="16">
    <location>
        <begin position="59"/>
        <end position="454"/>
    </location>
</feature>
<dbReference type="GO" id="GO:0004355">
    <property type="term" value="F:glutamate synthase (NADPH) activity"/>
    <property type="evidence" value="ECO:0007669"/>
    <property type="project" value="UniProtKB-EC"/>
</dbReference>
<evidence type="ECO:0000256" key="4">
    <source>
        <dbReference type="ARBA" id="ARBA00022605"/>
    </source>
</evidence>
<dbReference type="InterPro" id="IPR002932">
    <property type="entry name" value="Glu_synthdom"/>
</dbReference>
<evidence type="ECO:0000256" key="8">
    <source>
        <dbReference type="ARBA" id="ARBA00022962"/>
    </source>
</evidence>
<dbReference type="EC" id="1.4.1.13" evidence="17"/>
<dbReference type="SUPFAM" id="SSF69336">
    <property type="entry name" value="Alpha subunit of glutamate synthase, C-terminal domain"/>
    <property type="match status" value="1"/>
</dbReference>
<evidence type="ECO:0000256" key="7">
    <source>
        <dbReference type="ARBA" id="ARBA00022723"/>
    </source>
</evidence>
<reference evidence="17 18" key="1">
    <citation type="journal article" date="2020" name="Int. J. Syst. Evol. Microbiol.">
        <title>Novel acetic acid bacteria from cider fermentations: Acetobacter conturbans sp. nov. and Acetobacter fallax sp. nov.</title>
        <authorList>
            <person name="Sombolestani A.S."/>
            <person name="Cleenwerck I."/>
            <person name="Cnockaert M."/>
            <person name="Borremans W."/>
            <person name="Wieme A.D."/>
            <person name="De Vuyst L."/>
            <person name="Vandamme P."/>
        </authorList>
    </citation>
    <scope>NUCLEOTIDE SEQUENCE [LARGE SCALE GENOMIC DNA]</scope>
    <source>
        <strain evidence="17 18">LMG 30640</strain>
    </source>
</reference>
<dbReference type="InterPro" id="IPR029055">
    <property type="entry name" value="Ntn_hydrolases_N"/>
</dbReference>